<keyword evidence="9 13" id="KW-1133">Transmembrane helix</keyword>
<dbReference type="GO" id="GO:0015031">
    <property type="term" value="P:protein transport"/>
    <property type="evidence" value="ECO:0007669"/>
    <property type="project" value="UniProtKB-KW"/>
</dbReference>
<evidence type="ECO:0000256" key="7">
    <source>
        <dbReference type="ARBA" id="ARBA00022927"/>
    </source>
</evidence>
<name>A0A1Q3AH67_ZYGRO</name>
<dbReference type="PROSITE" id="PS50969">
    <property type="entry name" value="FCP1"/>
    <property type="match status" value="1"/>
</dbReference>
<evidence type="ECO:0000256" key="3">
    <source>
        <dbReference type="ARBA" id="ARBA00020799"/>
    </source>
</evidence>
<feature type="transmembrane region" description="Helical" evidence="13">
    <location>
        <begin position="116"/>
        <end position="135"/>
    </location>
</feature>
<organism evidence="16 17">
    <name type="scientific">Zygosaccharomyces rouxii</name>
    <dbReference type="NCBI Taxonomy" id="4956"/>
    <lineage>
        <taxon>Eukaryota</taxon>
        <taxon>Fungi</taxon>
        <taxon>Dikarya</taxon>
        <taxon>Ascomycota</taxon>
        <taxon>Saccharomycotina</taxon>
        <taxon>Saccharomycetes</taxon>
        <taxon>Saccharomycetales</taxon>
        <taxon>Saccharomycetaceae</taxon>
        <taxon>Zygosaccharomyces</taxon>
    </lineage>
</organism>
<dbReference type="CDD" id="cd07521">
    <property type="entry name" value="HAD_FCP1-like"/>
    <property type="match status" value="1"/>
</dbReference>
<proteinExistence type="inferred from homology"/>
<gene>
    <name evidence="16" type="ORF">ZYGR_0AS03910</name>
</gene>
<evidence type="ECO:0000256" key="8">
    <source>
        <dbReference type="ARBA" id="ARBA00022946"/>
    </source>
</evidence>
<evidence type="ECO:0000256" key="1">
    <source>
        <dbReference type="ARBA" id="ARBA00004434"/>
    </source>
</evidence>
<accession>A0A1Q3AH67</accession>
<feature type="region of interest" description="Disordered" evidence="14">
    <location>
        <begin position="63"/>
        <end position="109"/>
    </location>
</feature>
<dbReference type="OrthoDB" id="287041at2759"/>
<evidence type="ECO:0000313" key="16">
    <source>
        <dbReference type="EMBL" id="GAV55068.1"/>
    </source>
</evidence>
<feature type="compositionally biased region" description="Basic and acidic residues" evidence="14">
    <location>
        <begin position="467"/>
        <end position="480"/>
    </location>
</feature>
<feature type="domain" description="FCP1 homology" evidence="15">
    <location>
        <begin position="191"/>
        <end position="334"/>
    </location>
</feature>
<evidence type="ECO:0000256" key="14">
    <source>
        <dbReference type="SAM" id="MobiDB-lite"/>
    </source>
</evidence>
<feature type="compositionally biased region" description="Low complexity" evidence="14">
    <location>
        <begin position="481"/>
        <end position="491"/>
    </location>
</feature>
<keyword evidence="11 13" id="KW-0496">Mitochondrion</keyword>
<dbReference type="EMBL" id="BDGX01000045">
    <property type="protein sequence ID" value="GAV55068.1"/>
    <property type="molecule type" value="Genomic_DNA"/>
</dbReference>
<keyword evidence="6" id="KW-0999">Mitochondrion inner membrane</keyword>
<dbReference type="GO" id="GO:0005744">
    <property type="term" value="C:TIM23 mitochondrial import inner membrane translocase complex"/>
    <property type="evidence" value="ECO:0007669"/>
    <property type="project" value="UniProtKB-UniRule"/>
</dbReference>
<dbReference type="InterPro" id="IPR050365">
    <property type="entry name" value="TIM50"/>
</dbReference>
<keyword evidence="8 13" id="KW-0809">Transit peptide</keyword>
<dbReference type="SUPFAM" id="SSF56784">
    <property type="entry name" value="HAD-like"/>
    <property type="match status" value="1"/>
</dbReference>
<evidence type="ECO:0000256" key="5">
    <source>
        <dbReference type="ARBA" id="ARBA00022692"/>
    </source>
</evidence>
<keyword evidence="7 13" id="KW-0653">Protein transport</keyword>
<dbReference type="Gene3D" id="3.40.50.1000">
    <property type="entry name" value="HAD superfamily/HAD-like"/>
    <property type="match status" value="1"/>
</dbReference>
<comment type="function">
    <text evidence="13">Essential component of the TIM23 complex, a complex that mediates the translocation of transit peptide-containing proteins across the mitochondrial inner membrane.</text>
</comment>
<comment type="similarity">
    <text evidence="2 13">Belongs to the TIM50 family.</text>
</comment>
<evidence type="ECO:0000256" key="12">
    <source>
        <dbReference type="ARBA" id="ARBA00023136"/>
    </source>
</evidence>
<evidence type="ECO:0000256" key="13">
    <source>
        <dbReference type="RuleBase" id="RU365079"/>
    </source>
</evidence>
<comment type="subcellular location">
    <subcellularLocation>
        <location evidence="1 13">Mitochondrion inner membrane</location>
        <topology evidence="1 13">Single-pass membrane protein</topology>
    </subcellularLocation>
</comment>
<dbReference type="SMART" id="SM00577">
    <property type="entry name" value="CPDc"/>
    <property type="match status" value="1"/>
</dbReference>
<comment type="subunit">
    <text evidence="13">Component of the TIM23 complex.</text>
</comment>
<reference evidence="16 17" key="1">
    <citation type="submission" date="2016-08" db="EMBL/GenBank/DDBJ databases">
        <title>Draft genome sequence of allopolyploid Zygosaccharomyces rouxii.</title>
        <authorList>
            <person name="Watanabe J."/>
            <person name="Uehara K."/>
            <person name="Mogi Y."/>
            <person name="Tsukioka Y."/>
        </authorList>
    </citation>
    <scope>NUCLEOTIDE SEQUENCE [LARGE SCALE GENOMIC DNA]</scope>
    <source>
        <strain evidence="16 17">NBRC 110957</strain>
    </source>
</reference>
<feature type="region of interest" description="Disordered" evidence="14">
    <location>
        <begin position="467"/>
        <end position="491"/>
    </location>
</feature>
<dbReference type="FunFam" id="3.40.50.1000:FF:000019">
    <property type="entry name" value="Mitochondrial import inner membrane translocase subunit TIM50"/>
    <property type="match status" value="1"/>
</dbReference>
<comment type="caution">
    <text evidence="16">The sequence shown here is derived from an EMBL/GenBank/DDBJ whole genome shotgun (WGS) entry which is preliminary data.</text>
</comment>
<evidence type="ECO:0000256" key="10">
    <source>
        <dbReference type="ARBA" id="ARBA00023010"/>
    </source>
</evidence>
<protein>
    <recommendedName>
        <fullName evidence="3 13">Mitochondrial import inner membrane translocase subunit TIM50</fullName>
    </recommendedName>
</protein>
<evidence type="ECO:0000313" key="17">
    <source>
        <dbReference type="Proteomes" id="UP000187013"/>
    </source>
</evidence>
<evidence type="ECO:0000259" key="15">
    <source>
        <dbReference type="PROSITE" id="PS50969"/>
    </source>
</evidence>
<keyword evidence="4 13" id="KW-0813">Transport</keyword>
<dbReference type="AlphaFoldDB" id="A0A1Q3AH67"/>
<evidence type="ECO:0000256" key="4">
    <source>
        <dbReference type="ARBA" id="ARBA00022448"/>
    </source>
</evidence>
<keyword evidence="10 13" id="KW-0811">Translocation</keyword>
<evidence type="ECO:0000256" key="11">
    <source>
        <dbReference type="ARBA" id="ARBA00023128"/>
    </source>
</evidence>
<evidence type="ECO:0000256" key="2">
    <source>
        <dbReference type="ARBA" id="ARBA00006344"/>
    </source>
</evidence>
<evidence type="ECO:0000256" key="6">
    <source>
        <dbReference type="ARBA" id="ARBA00022792"/>
    </source>
</evidence>
<keyword evidence="5 13" id="KW-0812">Transmembrane</keyword>
<dbReference type="PANTHER" id="PTHR12210">
    <property type="entry name" value="DULLARD PROTEIN PHOSPHATASE"/>
    <property type="match status" value="1"/>
</dbReference>
<dbReference type="InterPro" id="IPR004274">
    <property type="entry name" value="FCP1_dom"/>
</dbReference>
<sequence>MLALRRSTTLLGRIATNAALVRPTPRCLNFSTFSTVMQKKQQDGKDGKPQSILNEDLLAKAGFDLEDPASQHQNKSQEEDSEAGKGAAGAGESGRGDDKKKRRKRQTSTDIKRERYANWFYVFTFASMAGIGLYMTRDWEDADSKEARQGVDNGYTPQLMYQRFMARIHNMFSYFQEPPFPDLLPPPPPPPYQRPLTLVITLEDFLVHSEWSKKYGWRTAKRPGCDYFLGYLSQYYEIVLFSSNYMMYSDRICEKLDPIHAFISYNLFKEHCVYKDGIHIKDISKMNRDVGKVVMVDTDPNCYKLQPENAIPAKPWDGTPDDGLLQLIPFLEYLATQQVNDVRPILSSFQDKTKIPIEFTQRVERLKNKFFADHRTKSEGNWALKMLGVSPSASSVKFPLDLIREEGEKNYIRFMQLIEEEKEKIRIQQEQLGGQTFTLKDYVEGNIPSPEEQVKMQLEKQQEVEQLYEQRKKEKAEQKKQQQQQQQQQQQ</sequence>
<keyword evidence="12 13" id="KW-0472">Membrane</keyword>
<dbReference type="Proteomes" id="UP000187013">
    <property type="component" value="Unassembled WGS sequence"/>
</dbReference>
<dbReference type="InterPro" id="IPR023214">
    <property type="entry name" value="HAD_sf"/>
</dbReference>
<dbReference type="Pfam" id="PF03031">
    <property type="entry name" value="NIF"/>
    <property type="match status" value="1"/>
</dbReference>
<dbReference type="InterPro" id="IPR036412">
    <property type="entry name" value="HAD-like_sf"/>
</dbReference>
<evidence type="ECO:0000256" key="9">
    <source>
        <dbReference type="ARBA" id="ARBA00022989"/>
    </source>
</evidence>